<evidence type="ECO:0000256" key="9">
    <source>
        <dbReference type="ARBA" id="ARBA00023136"/>
    </source>
</evidence>
<evidence type="ECO:0000256" key="2">
    <source>
        <dbReference type="ARBA" id="ARBA00004569"/>
    </source>
</evidence>
<dbReference type="FunCoup" id="A0A0L0HE04">
    <property type="interactions" value="169"/>
</dbReference>
<evidence type="ECO:0000256" key="3">
    <source>
        <dbReference type="ARBA" id="ARBA00009241"/>
    </source>
</evidence>
<dbReference type="InterPro" id="IPR023395">
    <property type="entry name" value="MCP_dom_sf"/>
</dbReference>
<evidence type="ECO:0000256" key="12">
    <source>
        <dbReference type="PIRSR" id="PIRSR607745-1"/>
    </source>
</evidence>
<protein>
    <submittedName>
        <fullName evidence="15">Uncharacterized protein</fullName>
    </submittedName>
</protein>
<dbReference type="GO" id="GO:0005507">
    <property type="term" value="F:copper ion binding"/>
    <property type="evidence" value="ECO:0007669"/>
    <property type="project" value="InterPro"/>
</dbReference>
<keyword evidence="11" id="KW-0143">Chaperone</keyword>
<dbReference type="Gene3D" id="1.10.287.1130">
    <property type="entry name" value="CytochromE C oxidase copper chaperone"/>
    <property type="match status" value="1"/>
</dbReference>
<dbReference type="STRING" id="645134.A0A0L0HE04"/>
<dbReference type="GO" id="GO:0016531">
    <property type="term" value="F:copper chaperone activity"/>
    <property type="evidence" value="ECO:0007669"/>
    <property type="project" value="InterPro"/>
</dbReference>
<evidence type="ECO:0000256" key="8">
    <source>
        <dbReference type="ARBA" id="ARBA00023128"/>
    </source>
</evidence>
<dbReference type="EMBL" id="KQ257458">
    <property type="protein sequence ID" value="KNC99337.1"/>
    <property type="molecule type" value="Genomic_DNA"/>
</dbReference>
<keyword evidence="6" id="KW-1133">Transmembrane helix</keyword>
<keyword evidence="14" id="KW-0813">Transport</keyword>
<comment type="similarity">
    <text evidence="3">Belongs to the COX17 family.</text>
</comment>
<evidence type="ECO:0000313" key="15">
    <source>
        <dbReference type="EMBL" id="KNC99337.1"/>
    </source>
</evidence>
<dbReference type="Gene3D" id="1.50.40.10">
    <property type="entry name" value="Mitochondrial carrier domain"/>
    <property type="match status" value="2"/>
</dbReference>
<evidence type="ECO:0000256" key="10">
    <source>
        <dbReference type="ARBA" id="ARBA00023157"/>
    </source>
</evidence>
<dbReference type="eggNOG" id="KOG3496">
    <property type="taxonomic scope" value="Eukaryota"/>
</dbReference>
<evidence type="ECO:0000256" key="4">
    <source>
        <dbReference type="ARBA" id="ARBA00022692"/>
    </source>
</evidence>
<evidence type="ECO:0000256" key="5">
    <source>
        <dbReference type="ARBA" id="ARBA00022723"/>
    </source>
</evidence>
<keyword evidence="16" id="KW-1185">Reference proteome</keyword>
<evidence type="ECO:0000256" key="11">
    <source>
        <dbReference type="ARBA" id="ARBA00023186"/>
    </source>
</evidence>
<keyword evidence="7 12" id="KW-0186">Copper</keyword>
<evidence type="ECO:0000256" key="6">
    <source>
        <dbReference type="ARBA" id="ARBA00022989"/>
    </source>
</evidence>
<dbReference type="InterPro" id="IPR018108">
    <property type="entry name" value="MCP_transmembrane"/>
</dbReference>
<keyword evidence="5 12" id="KW-0479">Metal-binding</keyword>
<reference evidence="15 16" key="1">
    <citation type="submission" date="2009-08" db="EMBL/GenBank/DDBJ databases">
        <title>The Genome Sequence of Spizellomyces punctatus strain DAOM BR117.</title>
        <authorList>
            <consortium name="The Broad Institute Genome Sequencing Platform"/>
            <person name="Russ C."/>
            <person name="Cuomo C."/>
            <person name="Shea T."/>
            <person name="Young S.K."/>
            <person name="Zeng Q."/>
            <person name="Koehrsen M."/>
            <person name="Haas B."/>
            <person name="Borodovsky M."/>
            <person name="Guigo R."/>
            <person name="Alvarado L."/>
            <person name="Berlin A."/>
            <person name="Bochicchio J."/>
            <person name="Borenstein D."/>
            <person name="Chapman S."/>
            <person name="Chen Z."/>
            <person name="Engels R."/>
            <person name="Freedman E."/>
            <person name="Gellesch M."/>
            <person name="Goldberg J."/>
            <person name="Griggs A."/>
            <person name="Gujja S."/>
            <person name="Heiman D."/>
            <person name="Hepburn T."/>
            <person name="Howarth C."/>
            <person name="Jen D."/>
            <person name="Larson L."/>
            <person name="Lewis B."/>
            <person name="Mehta T."/>
            <person name="Park D."/>
            <person name="Pearson M."/>
            <person name="Roberts A."/>
            <person name="Saif S."/>
            <person name="Shenoy N."/>
            <person name="Sisk P."/>
            <person name="Stolte C."/>
            <person name="Sykes S."/>
            <person name="Thomson T."/>
            <person name="Walk T."/>
            <person name="White J."/>
            <person name="Yandava C."/>
            <person name="Burger G."/>
            <person name="Gray M.W."/>
            <person name="Holland P.W.H."/>
            <person name="King N."/>
            <person name="Lang F.B.F."/>
            <person name="Roger A.J."/>
            <person name="Ruiz-Trillo I."/>
            <person name="Lander E."/>
            <person name="Nusbaum C."/>
        </authorList>
    </citation>
    <scope>NUCLEOTIDE SEQUENCE [LARGE SCALE GENOMIC DNA]</scope>
    <source>
        <strain evidence="15 16">DAOM BR117</strain>
    </source>
</reference>
<dbReference type="InterPro" id="IPR007745">
    <property type="entry name" value="Cyt_c_oxidase_Cu-chaperone"/>
</dbReference>
<dbReference type="RefSeq" id="XP_016607377.1">
    <property type="nucleotide sequence ID" value="XM_016753793.1"/>
</dbReference>
<dbReference type="PANTHER" id="PTHR46982:SF1">
    <property type="entry name" value="CITRATE_OXOGLUTARATE CARRIER PROTEIN"/>
    <property type="match status" value="1"/>
</dbReference>
<organism evidence="15 16">
    <name type="scientific">Spizellomyces punctatus (strain DAOM BR117)</name>
    <dbReference type="NCBI Taxonomy" id="645134"/>
    <lineage>
        <taxon>Eukaryota</taxon>
        <taxon>Fungi</taxon>
        <taxon>Fungi incertae sedis</taxon>
        <taxon>Chytridiomycota</taxon>
        <taxon>Chytridiomycota incertae sedis</taxon>
        <taxon>Chytridiomycetes</taxon>
        <taxon>Spizellomycetales</taxon>
        <taxon>Spizellomycetaceae</taxon>
        <taxon>Spizellomyces</taxon>
    </lineage>
</organism>
<dbReference type="GO" id="GO:0016020">
    <property type="term" value="C:membrane"/>
    <property type="evidence" value="ECO:0007669"/>
    <property type="project" value="UniProtKB-SubCell"/>
</dbReference>
<dbReference type="Pfam" id="PF00153">
    <property type="entry name" value="Mito_carr"/>
    <property type="match status" value="3"/>
</dbReference>
<dbReference type="eggNOG" id="KOG0756">
    <property type="taxonomic scope" value="Eukaryota"/>
</dbReference>
<dbReference type="InterPro" id="IPR009069">
    <property type="entry name" value="Cys_alpha_HP_mot_SF"/>
</dbReference>
<keyword evidence="9 13" id="KW-0472">Membrane</keyword>
<dbReference type="OMA" id="VMGPCTY"/>
<name>A0A0L0HE04_SPIPD</name>
<dbReference type="GO" id="GO:0015742">
    <property type="term" value="P:alpha-ketoglutarate transport"/>
    <property type="evidence" value="ECO:0007669"/>
    <property type="project" value="TreeGrafter"/>
</dbReference>
<feature type="binding site" evidence="12">
    <location>
        <position position="333"/>
    </location>
    <ligand>
        <name>Cu cation</name>
        <dbReference type="ChEBI" id="CHEBI:23378"/>
    </ligand>
</feature>
<dbReference type="SUPFAM" id="SSF103506">
    <property type="entry name" value="Mitochondrial carrier"/>
    <property type="match status" value="1"/>
</dbReference>
<dbReference type="AlphaFoldDB" id="A0A0L0HE04"/>
<dbReference type="GO" id="GO:0005371">
    <property type="term" value="F:tricarboxylate secondary active transmembrane transporter activity"/>
    <property type="evidence" value="ECO:0007669"/>
    <property type="project" value="TreeGrafter"/>
</dbReference>
<accession>A0A0L0HE04</accession>
<dbReference type="PANTHER" id="PTHR46982">
    <property type="entry name" value="CITRATE/OXOGLUTARATE CARRIER PROTEIN"/>
    <property type="match status" value="1"/>
</dbReference>
<dbReference type="PROSITE" id="PS51808">
    <property type="entry name" value="CHCH"/>
    <property type="match status" value="1"/>
</dbReference>
<dbReference type="GeneID" id="27688948"/>
<comment type="subcellular location">
    <subcellularLocation>
        <location evidence="1">Membrane</location>
        <topology evidence="1">Multi-pass membrane protein</topology>
    </subcellularLocation>
    <subcellularLocation>
        <location evidence="2">Mitochondrion intermembrane space</location>
    </subcellularLocation>
</comment>
<feature type="binding site" evidence="12">
    <location>
        <position position="332"/>
    </location>
    <ligand>
        <name>Cu cation</name>
        <dbReference type="ChEBI" id="CHEBI:23378"/>
    </ligand>
</feature>
<dbReference type="InParanoid" id="A0A0L0HE04"/>
<feature type="repeat" description="Solcar" evidence="13">
    <location>
        <begin position="214"/>
        <end position="298"/>
    </location>
</feature>
<comment type="similarity">
    <text evidence="14">Belongs to the mitochondrial carrier (TC 2.A.29) family.</text>
</comment>
<proteinExistence type="inferred from homology"/>
<sequence length="372" mass="40182">MSVVAKSEPASIQKKPISYVNLLLGGAIQTFEVSTLGQPFEVVKTHMAANRNDSLVTAVKKTYQRGGIAGFYQGLIPWAWIEASTKGAILLFAASEIEYHARTKLGLSGPTAGILSGMGGGVAQAYTTMGFCTFMKTVEVTRHKNPGAAVSTWKVAGDILKTEGIRGLNKGVSAVALRQMTNWGSRIGIARITESSIRYFRPEGEKANPLTVSERLFASVVGGALACWNQPIEVIRVEMQSQVKDPNRPAKMTLLNTAKWIWQRNGFLGFYRGVTPRIGLGVYLTVCMVFGGDSLKAWVAQKQANRLVSSTASPAPLSASTSTGAKPECKPCCACPDTRKARDECVFEHGEEKCADLIKAHQDCMRAQGFNI</sequence>
<evidence type="ECO:0000256" key="1">
    <source>
        <dbReference type="ARBA" id="ARBA00004141"/>
    </source>
</evidence>
<evidence type="ECO:0000256" key="7">
    <source>
        <dbReference type="ARBA" id="ARBA00023008"/>
    </source>
</evidence>
<dbReference type="InterPro" id="IPR053017">
    <property type="entry name" value="Mito_Cit/Oxoglu_Carrier"/>
</dbReference>
<gene>
    <name evidence="15" type="ORF">SPPG_05585</name>
</gene>
<evidence type="ECO:0000256" key="13">
    <source>
        <dbReference type="PROSITE-ProRule" id="PRU00282"/>
    </source>
</evidence>
<keyword evidence="10" id="KW-1015">Disulfide bond</keyword>
<keyword evidence="4 13" id="KW-0812">Transmembrane</keyword>
<dbReference type="GO" id="GO:0006843">
    <property type="term" value="P:mitochondrial citrate transmembrane transport"/>
    <property type="evidence" value="ECO:0007669"/>
    <property type="project" value="TreeGrafter"/>
</dbReference>
<dbReference type="Proteomes" id="UP000053201">
    <property type="component" value="Unassembled WGS sequence"/>
</dbReference>
<feature type="repeat" description="Solcar" evidence="13">
    <location>
        <begin position="17"/>
        <end position="99"/>
    </location>
</feature>
<keyword evidence="8" id="KW-0496">Mitochondrion</keyword>
<evidence type="ECO:0000313" key="16">
    <source>
        <dbReference type="Proteomes" id="UP000053201"/>
    </source>
</evidence>
<evidence type="ECO:0000256" key="14">
    <source>
        <dbReference type="RuleBase" id="RU000488"/>
    </source>
</evidence>
<dbReference type="OrthoDB" id="10253709at2759"/>
<dbReference type="GO" id="GO:0005758">
    <property type="term" value="C:mitochondrial intermembrane space"/>
    <property type="evidence" value="ECO:0007669"/>
    <property type="project" value="UniProtKB-SubCell"/>
</dbReference>
<dbReference type="Pfam" id="PF05051">
    <property type="entry name" value="COX17"/>
    <property type="match status" value="1"/>
</dbReference>
<dbReference type="SUPFAM" id="SSF47072">
    <property type="entry name" value="Cysteine alpha-hairpin motif"/>
    <property type="match status" value="1"/>
</dbReference>
<dbReference type="FunFam" id="1.50.40.10:FF:000078">
    <property type="entry name" value="Mitochondrial DNA replication protein YHM2"/>
    <property type="match status" value="1"/>
</dbReference>
<dbReference type="PROSITE" id="PS50920">
    <property type="entry name" value="SOLCAR"/>
    <property type="match status" value="2"/>
</dbReference>
<dbReference type="VEuPathDB" id="FungiDB:SPPG_05585"/>